<dbReference type="Proteomes" id="UP000216345">
    <property type="component" value="Unassembled WGS sequence"/>
</dbReference>
<dbReference type="EMBL" id="NNRK01000025">
    <property type="protein sequence ID" value="OYR15483.1"/>
    <property type="molecule type" value="Genomic_DNA"/>
</dbReference>
<name>A0A256FKU8_9HYPH</name>
<accession>A0A256FKU8</accession>
<organism evidence="1 2">
    <name type="scientific">Brucella rhizosphaerae</name>
    <dbReference type="NCBI Taxonomy" id="571254"/>
    <lineage>
        <taxon>Bacteria</taxon>
        <taxon>Pseudomonadati</taxon>
        <taxon>Pseudomonadota</taxon>
        <taxon>Alphaproteobacteria</taxon>
        <taxon>Hyphomicrobiales</taxon>
        <taxon>Brucellaceae</taxon>
        <taxon>Brucella/Ochrobactrum group</taxon>
        <taxon>Brucella</taxon>
    </lineage>
</organism>
<gene>
    <name evidence="1" type="ORF">CEV32_4758</name>
</gene>
<dbReference type="OrthoDB" id="8457209at2"/>
<proteinExistence type="predicted"/>
<dbReference type="RefSeq" id="WP_094576216.1">
    <property type="nucleotide sequence ID" value="NZ_JBHEEL010000008.1"/>
</dbReference>
<dbReference type="AlphaFoldDB" id="A0A256FKU8"/>
<evidence type="ECO:0000313" key="2">
    <source>
        <dbReference type="Proteomes" id="UP000216345"/>
    </source>
</evidence>
<comment type="caution">
    <text evidence="1">The sequence shown here is derived from an EMBL/GenBank/DDBJ whole genome shotgun (WGS) entry which is preliminary data.</text>
</comment>
<reference evidence="1 2" key="1">
    <citation type="submission" date="2017-07" db="EMBL/GenBank/DDBJ databases">
        <title>Phylogenetic study on the rhizospheric bacterium Ochrobactrum sp. A44.</title>
        <authorList>
            <person name="Krzyzanowska D.M."/>
            <person name="Ossowicki A."/>
            <person name="Rajewska M."/>
            <person name="Maciag T."/>
            <person name="Kaczynski Z."/>
            <person name="Czerwicka M."/>
            <person name="Jafra S."/>
        </authorList>
    </citation>
    <scope>NUCLEOTIDE SEQUENCE [LARGE SCALE GENOMIC DNA]</scope>
    <source>
        <strain evidence="1 2">PR17</strain>
    </source>
</reference>
<sequence>MQTLKERAEKLADDLRFGHYNMATAIAMIRELAGSLNTRPAAPVEGLETVAYQYKIPRNGHWDNLPSDWTADECKAYGKYETRELVTLTQAEAIIAAKDESIKDAKLSRDDWKKLAIDLGADNAALTARVKELELIRDSHSRDTLQALLEKQALETQLTAARKALDIIFTNPRSDCAIRAARATLEAKP</sequence>
<evidence type="ECO:0000313" key="1">
    <source>
        <dbReference type="EMBL" id="OYR15483.1"/>
    </source>
</evidence>
<keyword evidence="2" id="KW-1185">Reference proteome</keyword>
<protein>
    <submittedName>
        <fullName evidence="1">Uncharacterized protein</fullName>
    </submittedName>
</protein>